<proteinExistence type="inferred from homology"/>
<dbReference type="InterPro" id="IPR013780">
    <property type="entry name" value="Glyco_hydro_b"/>
</dbReference>
<dbReference type="GO" id="GO:0030979">
    <property type="term" value="P:alpha-glucan biosynthetic process"/>
    <property type="evidence" value="ECO:0007669"/>
    <property type="project" value="UniProtKB-UniRule"/>
</dbReference>
<feature type="active site" description="Proton donor" evidence="6">
    <location>
        <position position="418"/>
    </location>
</feature>
<dbReference type="PANTHER" id="PTHR47786:SF2">
    <property type="entry name" value="GLYCOSYL HYDROLASE FAMILY 13 CATALYTIC DOMAIN-CONTAINING PROTEIN"/>
    <property type="match status" value="1"/>
</dbReference>
<evidence type="ECO:0000256" key="2">
    <source>
        <dbReference type="ARBA" id="ARBA00022676"/>
    </source>
</evidence>
<comment type="subunit">
    <text evidence="1 6">Homodimer.</text>
</comment>
<evidence type="ECO:0000256" key="1">
    <source>
        <dbReference type="ARBA" id="ARBA00011738"/>
    </source>
</evidence>
<comment type="catalytic activity">
    <reaction evidence="5 6">
        <text>alpha-maltose 1-phosphate + [(1-&gt;4)-alpha-D-glucosyl](n) = [(1-&gt;4)-alpha-D-glucosyl](n+2) + phosphate</text>
        <dbReference type="Rhea" id="RHEA:42692"/>
        <dbReference type="Rhea" id="RHEA-COMP:9584"/>
        <dbReference type="Rhea" id="RHEA-COMP:10183"/>
        <dbReference type="ChEBI" id="CHEBI:15444"/>
        <dbReference type="ChEBI" id="CHEBI:43474"/>
        <dbReference type="ChEBI" id="CHEBI:63576"/>
        <dbReference type="EC" id="2.4.99.16"/>
    </reaction>
</comment>
<feature type="binding site" evidence="6">
    <location>
        <begin position="531"/>
        <end position="532"/>
    </location>
    <ligand>
        <name>alpha-maltose 1-phosphate</name>
        <dbReference type="ChEBI" id="CHEBI:63576"/>
    </ligand>
</feature>
<comment type="similarity">
    <text evidence="6">Belongs to the glycosyl hydrolase 13 family. GlgE subfamily.</text>
</comment>
<dbReference type="InterPro" id="IPR013783">
    <property type="entry name" value="Ig-like_fold"/>
</dbReference>
<dbReference type="InterPro" id="IPR021828">
    <property type="entry name" value="GlgE_dom_N/S"/>
</dbReference>
<evidence type="ECO:0000256" key="6">
    <source>
        <dbReference type="HAMAP-Rule" id="MF_02124"/>
    </source>
</evidence>
<accession>A0A2Z4FHX8</accession>
<dbReference type="CDD" id="cd11344">
    <property type="entry name" value="AmyAc_GlgE_like"/>
    <property type="match status" value="1"/>
</dbReference>
<dbReference type="KEGG" id="bsed:DN745_03685"/>
<keyword evidence="8" id="KW-1185">Reference proteome</keyword>
<sequence length="671" mass="77610">MDRSRVIIDRVEPTVDAGRFALKRCINDTLMIRARAFCDGHDQPRCELLWRHWTEQQWSHIVMNEEGWDHWQAGFRLPKLGIYYYTVIGWVDAFRTWREDLRKRAQADQDIDVDLRIGAAMVRAAQAHAEQVDAPASAASLAAYAVQLESANRTQTQRANLAQERPLAHLMCEWAERRAVTRYQPELRVDVEPTRARFSSWYELFPRSPAVSGPPPAGTPPEHATLSQCKERLDYAADLGFNIVYLPPIHPIGQTHRKGANNATKATADDVGSPWAIGSAAGGHKSVHPRLGTLEDFKGLVGYARDLDLDIALDIAFQVSPDHPYVAQHPQWFRERPDGTIQYAENPPKKYEDIYPFDFETQDWRALWAELASIFAFWCDCGVRVFRVDNPHTKPFNFWEWLIPTIKTNYPETIFLSEAFARPAVMHRLAKLGFSQSYTYFTWRNSKHELSEYLREVTRPEMLDFMRPNFWPNTPDILHETLQNGRRATFMLRAALAATMSSNYGIYGPAFELMEHVPRHPGSEEYLDSEKYQLRTWNLNQTPNITDFIRRLNRIRAENSALQQNRNTTIHGADNDAIFVFSKRSDAHDNFILVVANLSAAHTHSATVELDLEALGLDPERHFHIHDLVDDARYIWRGRHNFVELTPQRCPVHIFRIGERPRNEQDFDYYF</sequence>
<feature type="binding site" evidence="6">
    <location>
        <position position="353"/>
    </location>
    <ligand>
        <name>alpha-maltose 1-phosphate</name>
        <dbReference type="ChEBI" id="CHEBI:63576"/>
    </ligand>
</feature>
<reference evidence="7 8" key="1">
    <citation type="submission" date="2018-06" db="EMBL/GenBank/DDBJ databases">
        <title>Lujinxingia sediminis gen. nov. sp. nov., a new facultative anaerobic member of the class Deltaproteobacteria, and proposal of Lujinxingaceae fam. nov.</title>
        <authorList>
            <person name="Guo L.-Y."/>
            <person name="Li C.-M."/>
            <person name="Wang S."/>
            <person name="Du Z.-J."/>
        </authorList>
    </citation>
    <scope>NUCLEOTIDE SEQUENCE [LARGE SCALE GENOMIC DNA]</scope>
    <source>
        <strain evidence="7 8">FA350</strain>
    </source>
</reference>
<keyword evidence="3 6" id="KW-0808">Transferase</keyword>
<dbReference type="Pfam" id="PF21702">
    <property type="entry name" value="GLGE_C"/>
    <property type="match status" value="1"/>
</dbReference>
<evidence type="ECO:0000256" key="4">
    <source>
        <dbReference type="ARBA" id="ARBA00023277"/>
    </source>
</evidence>
<dbReference type="AlphaFoldDB" id="A0A2Z4FHX8"/>
<dbReference type="InterPro" id="IPR049171">
    <property type="entry name" value="GLGE_C"/>
</dbReference>
<feature type="binding site" evidence="6">
    <location>
        <position position="318"/>
    </location>
    <ligand>
        <name>alpha-maltose 1-phosphate</name>
        <dbReference type="ChEBI" id="CHEBI:63576"/>
    </ligand>
</feature>
<feature type="binding site" evidence="6">
    <location>
        <position position="258"/>
    </location>
    <ligand>
        <name>alpha-maltose 1-phosphate</name>
        <dbReference type="ChEBI" id="CHEBI:63576"/>
    </ligand>
</feature>
<gene>
    <name evidence="6" type="primary">glgE</name>
    <name evidence="7" type="ORF">DN745_03685</name>
</gene>
<dbReference type="SUPFAM" id="SSF51445">
    <property type="entry name" value="(Trans)glycosidases"/>
    <property type="match status" value="1"/>
</dbReference>
<protein>
    <recommendedName>
        <fullName evidence="6">Alpha-1,4-glucan:maltose-1-phosphate maltosyltransferase</fullName>
        <shortName evidence="6">GMPMT</shortName>
        <ecNumber evidence="6">2.4.99.16</ecNumber>
    </recommendedName>
    <alternativeName>
        <fullName evidence="6">(1-&gt;4)-alpha-D-glucan:maltose-1-phosphate alpha-D-maltosyltransferase</fullName>
    </alternativeName>
</protein>
<evidence type="ECO:0000256" key="3">
    <source>
        <dbReference type="ARBA" id="ARBA00022679"/>
    </source>
</evidence>
<dbReference type="GO" id="GO:0004553">
    <property type="term" value="F:hydrolase activity, hydrolyzing O-glycosyl compounds"/>
    <property type="evidence" value="ECO:0007669"/>
    <property type="project" value="InterPro"/>
</dbReference>
<dbReference type="InterPro" id="IPR017853">
    <property type="entry name" value="GH"/>
</dbReference>
<dbReference type="OrthoDB" id="9805159at2"/>
<dbReference type="PANTHER" id="PTHR47786">
    <property type="entry name" value="ALPHA-1,4-GLUCAN:MALTOSE-1-PHOSPHATE MALTOSYLTRANSFERASE"/>
    <property type="match status" value="1"/>
</dbReference>
<dbReference type="SMART" id="SM00642">
    <property type="entry name" value="Aamy"/>
    <property type="match status" value="1"/>
</dbReference>
<keyword evidence="2 6" id="KW-0328">Glycosyltransferase</keyword>
<evidence type="ECO:0000313" key="7">
    <source>
        <dbReference type="EMBL" id="AWV88493.1"/>
    </source>
</evidence>
<evidence type="ECO:0000313" key="8">
    <source>
        <dbReference type="Proteomes" id="UP000249799"/>
    </source>
</evidence>
<feature type="active site" description="Nucleophile" evidence="6">
    <location>
        <position position="389"/>
    </location>
</feature>
<dbReference type="Gene3D" id="1.20.58.80">
    <property type="entry name" value="Phosphotransferase system, lactose/cellobiose-type IIA subunit"/>
    <property type="match status" value="1"/>
</dbReference>
<dbReference type="InterPro" id="IPR026585">
    <property type="entry name" value="GlgE"/>
</dbReference>
<feature type="site" description="Transition state stabilizer" evidence="6">
    <location>
        <position position="476"/>
    </location>
</feature>
<evidence type="ECO:0000256" key="5">
    <source>
        <dbReference type="ARBA" id="ARBA00048735"/>
    </source>
</evidence>
<name>A0A2Z4FHX8_9DELT</name>
<dbReference type="Proteomes" id="UP000249799">
    <property type="component" value="Chromosome"/>
</dbReference>
<dbReference type="Pfam" id="PF11896">
    <property type="entry name" value="GlgE_dom_N_S"/>
    <property type="match status" value="1"/>
</dbReference>
<organism evidence="7 8">
    <name type="scientific">Bradymonas sediminis</name>
    <dbReference type="NCBI Taxonomy" id="1548548"/>
    <lineage>
        <taxon>Bacteria</taxon>
        <taxon>Deltaproteobacteria</taxon>
        <taxon>Bradymonadales</taxon>
        <taxon>Bradymonadaceae</taxon>
        <taxon>Bradymonas</taxon>
    </lineage>
</organism>
<dbReference type="InterPro" id="IPR006047">
    <property type="entry name" value="GH13_cat_dom"/>
</dbReference>
<dbReference type="RefSeq" id="WP_111332294.1">
    <property type="nucleotide sequence ID" value="NZ_CP030032.1"/>
</dbReference>
<dbReference type="EMBL" id="CP030032">
    <property type="protein sequence ID" value="AWV88493.1"/>
    <property type="molecule type" value="Genomic_DNA"/>
</dbReference>
<dbReference type="HAMAP" id="MF_02124">
    <property type="entry name" value="GlgE"/>
    <property type="match status" value="1"/>
</dbReference>
<feature type="binding site" evidence="6">
    <location>
        <position position="390"/>
    </location>
    <ligand>
        <name>alpha-maltose 1-phosphate</name>
        <dbReference type="ChEBI" id="CHEBI:63576"/>
    </ligand>
</feature>
<dbReference type="Gene3D" id="2.60.40.1180">
    <property type="entry name" value="Golgi alpha-mannosidase II"/>
    <property type="match status" value="1"/>
</dbReference>
<keyword evidence="4 6" id="KW-0119">Carbohydrate metabolism</keyword>
<dbReference type="GO" id="GO:0016758">
    <property type="term" value="F:hexosyltransferase activity"/>
    <property type="evidence" value="ECO:0007669"/>
    <property type="project" value="UniProtKB-UniRule"/>
</dbReference>
<dbReference type="Gene3D" id="2.60.40.10">
    <property type="entry name" value="Immunoglobulins"/>
    <property type="match status" value="1"/>
</dbReference>
<comment type="function">
    <text evidence="6">Maltosyltransferase that uses maltose 1-phosphate (M1P) as the sugar donor to elongate linear or branched alpha-(1-&gt;4)-glucans. Is involved in a branched alpha-glucan biosynthetic pathway from trehalose, together with TreS, Mak and GlgB.</text>
</comment>
<dbReference type="Gene3D" id="3.20.20.80">
    <property type="entry name" value="Glycosidases"/>
    <property type="match status" value="1"/>
</dbReference>
<dbReference type="EC" id="2.4.99.16" evidence="6"/>